<keyword evidence="2" id="KW-1185">Reference proteome</keyword>
<comment type="caution">
    <text evidence="1">The sequence shown here is derived from an EMBL/GenBank/DDBJ whole genome shotgun (WGS) entry which is preliminary data.</text>
</comment>
<dbReference type="InterPro" id="IPR032675">
    <property type="entry name" value="LRR_dom_sf"/>
</dbReference>
<dbReference type="EMBL" id="JARKIB010000032">
    <property type="protein sequence ID" value="KAJ7762630.1"/>
    <property type="molecule type" value="Genomic_DNA"/>
</dbReference>
<reference evidence="1" key="1">
    <citation type="submission" date="2023-03" db="EMBL/GenBank/DDBJ databases">
        <title>Massive genome expansion in bonnet fungi (Mycena s.s.) driven by repeated elements and novel gene families across ecological guilds.</title>
        <authorList>
            <consortium name="Lawrence Berkeley National Laboratory"/>
            <person name="Harder C.B."/>
            <person name="Miyauchi S."/>
            <person name="Viragh M."/>
            <person name="Kuo A."/>
            <person name="Thoen E."/>
            <person name="Andreopoulos B."/>
            <person name="Lu D."/>
            <person name="Skrede I."/>
            <person name="Drula E."/>
            <person name="Henrissat B."/>
            <person name="Morin E."/>
            <person name="Kohler A."/>
            <person name="Barry K."/>
            <person name="LaButti K."/>
            <person name="Morin E."/>
            <person name="Salamov A."/>
            <person name="Lipzen A."/>
            <person name="Mereny Z."/>
            <person name="Hegedus B."/>
            <person name="Baldrian P."/>
            <person name="Stursova M."/>
            <person name="Weitz H."/>
            <person name="Taylor A."/>
            <person name="Grigoriev I.V."/>
            <person name="Nagy L.G."/>
            <person name="Martin F."/>
            <person name="Kauserud H."/>
        </authorList>
    </citation>
    <scope>NUCLEOTIDE SEQUENCE</scope>
    <source>
        <strain evidence="1">CBHHK182m</strain>
    </source>
</reference>
<accession>A0AAD7JDK5</accession>
<dbReference type="SUPFAM" id="SSF52047">
    <property type="entry name" value="RNI-like"/>
    <property type="match status" value="1"/>
</dbReference>
<gene>
    <name evidence="1" type="ORF">B0H16DRAFT_1884069</name>
</gene>
<protein>
    <recommendedName>
        <fullName evidence="3">F-box domain-containing protein</fullName>
    </recommendedName>
</protein>
<evidence type="ECO:0008006" key="3">
    <source>
        <dbReference type="Google" id="ProtNLM"/>
    </source>
</evidence>
<evidence type="ECO:0000313" key="1">
    <source>
        <dbReference type="EMBL" id="KAJ7762630.1"/>
    </source>
</evidence>
<dbReference type="AlphaFoldDB" id="A0AAD7JDK5"/>
<dbReference type="InterPro" id="IPR036047">
    <property type="entry name" value="F-box-like_dom_sf"/>
</dbReference>
<sequence>MSEPRGTVVPELPPEITDSIIQLLAQDFPTLRSCSQVCRAWLPASRHILQPTLKLGRDQTLGFLDIIVSPENTYFAMLPAIELLACENGPTTALLKLLPEFRCLTSLRVCYSAVHYELPVLSSITTLELKVTVFESFTVFANFLGQIPNLKHLKLDEVVWRPSQILSTSRPRLELDTLHVEGVEDRAFPPLKCRRLLPRRSCWSSRGTRVHLGARLKRLHLKFSELAQLDQLNLGANPALQSIRISSSNTDVFFARYWPAYLSRNLPALLQRFHSNDIHELIVDMAVIPSDHGIDLERLSAVLTSVPFSRLRRLQFNVQHLRLNGMWDEVFTENVLKKLRVPSYFSIVIADSSKE</sequence>
<dbReference type="CDD" id="cd09917">
    <property type="entry name" value="F-box_SF"/>
    <property type="match status" value="1"/>
</dbReference>
<dbReference type="Gene3D" id="3.80.10.10">
    <property type="entry name" value="Ribonuclease Inhibitor"/>
    <property type="match status" value="1"/>
</dbReference>
<dbReference type="Proteomes" id="UP001215598">
    <property type="component" value="Unassembled WGS sequence"/>
</dbReference>
<proteinExistence type="predicted"/>
<dbReference type="SUPFAM" id="SSF81383">
    <property type="entry name" value="F-box domain"/>
    <property type="match status" value="1"/>
</dbReference>
<evidence type="ECO:0000313" key="2">
    <source>
        <dbReference type="Proteomes" id="UP001215598"/>
    </source>
</evidence>
<name>A0AAD7JDK5_9AGAR</name>
<organism evidence="1 2">
    <name type="scientific">Mycena metata</name>
    <dbReference type="NCBI Taxonomy" id="1033252"/>
    <lineage>
        <taxon>Eukaryota</taxon>
        <taxon>Fungi</taxon>
        <taxon>Dikarya</taxon>
        <taxon>Basidiomycota</taxon>
        <taxon>Agaricomycotina</taxon>
        <taxon>Agaricomycetes</taxon>
        <taxon>Agaricomycetidae</taxon>
        <taxon>Agaricales</taxon>
        <taxon>Marasmiineae</taxon>
        <taxon>Mycenaceae</taxon>
        <taxon>Mycena</taxon>
    </lineage>
</organism>